<gene>
    <name evidence="1" type="ORF">DYI25_04890</name>
</gene>
<protein>
    <submittedName>
        <fullName evidence="1">Thiazole-containing bacteriocin maturation protein</fullName>
    </submittedName>
</protein>
<dbReference type="Proteomes" id="UP000761411">
    <property type="component" value="Unassembled WGS sequence"/>
</dbReference>
<dbReference type="GO" id="GO:0008641">
    <property type="term" value="F:ubiquitin-like modifier activating enzyme activity"/>
    <property type="evidence" value="ECO:0007669"/>
    <property type="project" value="InterPro"/>
</dbReference>
<keyword evidence="2" id="KW-1185">Reference proteome</keyword>
<proteinExistence type="predicted"/>
<dbReference type="RefSeq" id="WP_213367320.1">
    <property type="nucleotide sequence ID" value="NZ_QTKX01000001.1"/>
</dbReference>
<dbReference type="InterPro" id="IPR035985">
    <property type="entry name" value="Ubiquitin-activating_enz"/>
</dbReference>
<comment type="caution">
    <text evidence="1">The sequence shown here is derived from an EMBL/GenBank/DDBJ whole genome shotgun (WGS) entry which is preliminary data.</text>
</comment>
<dbReference type="EMBL" id="QTKX01000001">
    <property type="protein sequence ID" value="MBS8263779.1"/>
    <property type="molecule type" value="Genomic_DNA"/>
</dbReference>
<evidence type="ECO:0000313" key="1">
    <source>
        <dbReference type="EMBL" id="MBS8263779.1"/>
    </source>
</evidence>
<dbReference type="NCBIfam" id="TIGR03693">
    <property type="entry name" value="ocin_ThiF_like"/>
    <property type="match status" value="1"/>
</dbReference>
<evidence type="ECO:0000313" key="2">
    <source>
        <dbReference type="Proteomes" id="UP000761411"/>
    </source>
</evidence>
<dbReference type="Gene3D" id="3.40.50.720">
    <property type="entry name" value="NAD(P)-binding Rossmann-like Domain"/>
    <property type="match status" value="1"/>
</dbReference>
<dbReference type="AlphaFoldDB" id="A0A944CJ61"/>
<sequence length="636" mass="71808">MVKLDPTMRLKVKRDTFYLPEPNRGVYLRNNSVSFRLEGTGVEKWVEKLLPMLNGEHSLEKLTDGLPGPYRDRVFEIAEVLYRNGFVRDVSQDGTHDLSENILKKYAAQIEFADNLAGSGAYRFEAFRHANVLAVGSGPILNSLVSSLLQSGLPKLNVLITDEVPNNKKRLSEIVGHARKTDPEVELEVIELKDEGWREVLQPFDTVLYVSQKGNLEELKRLQSVCRQEKIAFIPAILLKQIGIAGPLFVPDSDVCWESAWRRLHSSVLEKEQQVPASSATTGALLANMIAFELFKEATGVSKGTQRNRIYLLNLETLEGSWHSFLPHPLETDVPTAERIENLESRLEREVKRTELEKQLQSFILLTSKETGIFHQWEEGELKQLPLAQCRVQAVDPLSEGPAELLGERICSGFTHEEARREAALAGVESYASRLASLFEWDDFLGVGAGETFQEAVSRGLQKCLVEQLGQQRQQHKQYISLLEFEAIEDERCRFYFEALTTMQGKPIIGLGNDISGFPSIWVGTGSGWYGNTDLNRTLALRGALQQALLKYQNDTEPNHTVFLDKSAVQLDETVKQRLIIPSYEERIQPDTVKEAVEILKRNGKRLSVHELKLEPVFNEELEGVFGVLLREEGLQ</sequence>
<dbReference type="SUPFAM" id="SSF69572">
    <property type="entry name" value="Activating enzymes of the ubiquitin-like proteins"/>
    <property type="match status" value="1"/>
</dbReference>
<name>A0A944CJ61_9BACI</name>
<dbReference type="InterPro" id="IPR022368">
    <property type="entry name" value="Thiazole_bacteriocin_mat_put"/>
</dbReference>
<organism evidence="1 2">
    <name type="scientific">Mesobacillus boroniphilus</name>
    <dbReference type="NCBI Taxonomy" id="308892"/>
    <lineage>
        <taxon>Bacteria</taxon>
        <taxon>Bacillati</taxon>
        <taxon>Bacillota</taxon>
        <taxon>Bacilli</taxon>
        <taxon>Bacillales</taxon>
        <taxon>Bacillaceae</taxon>
        <taxon>Mesobacillus</taxon>
    </lineage>
</organism>
<reference evidence="1 2" key="1">
    <citation type="journal article" date="2021" name="Microorganisms">
        <title>Bacterial Dimethylsulfoniopropionate Biosynthesis in the East China Sea.</title>
        <authorList>
            <person name="Liu J."/>
            <person name="Zhang Y."/>
            <person name="Liu J."/>
            <person name="Zhong H."/>
            <person name="Williams B.T."/>
            <person name="Zheng Y."/>
            <person name="Curson A.R.J."/>
            <person name="Sun C."/>
            <person name="Sun H."/>
            <person name="Song D."/>
            <person name="Wagner Mackenzie B."/>
            <person name="Bermejo Martinez A."/>
            <person name="Todd J.D."/>
            <person name="Zhang X.H."/>
        </authorList>
    </citation>
    <scope>NUCLEOTIDE SEQUENCE [LARGE SCALE GENOMIC DNA]</scope>
    <source>
        <strain evidence="1 2">ESS08</strain>
    </source>
</reference>
<accession>A0A944CJ61</accession>